<feature type="region of interest" description="Disordered" evidence="1">
    <location>
        <begin position="48"/>
        <end position="70"/>
    </location>
</feature>
<protein>
    <submittedName>
        <fullName evidence="2">Uncharacterized protein</fullName>
    </submittedName>
</protein>
<evidence type="ECO:0000256" key="1">
    <source>
        <dbReference type="SAM" id="MobiDB-lite"/>
    </source>
</evidence>
<accession>A0A2U3K1N9</accession>
<evidence type="ECO:0000313" key="2">
    <source>
        <dbReference type="EMBL" id="SPF33487.1"/>
    </source>
</evidence>
<dbReference type="EMBL" id="OMOD01000023">
    <property type="protein sequence ID" value="SPF33487.1"/>
    <property type="molecule type" value="Genomic_DNA"/>
</dbReference>
<name>A0A2U3K1N9_9BACT</name>
<organism evidence="2 3">
    <name type="scientific">Candidatus Sulfotelmatobacter kueseliae</name>
    <dbReference type="NCBI Taxonomy" id="2042962"/>
    <lineage>
        <taxon>Bacteria</taxon>
        <taxon>Pseudomonadati</taxon>
        <taxon>Acidobacteriota</taxon>
        <taxon>Terriglobia</taxon>
        <taxon>Terriglobales</taxon>
        <taxon>Candidatus Korobacteraceae</taxon>
        <taxon>Candidatus Sulfotelmatobacter</taxon>
    </lineage>
</organism>
<proteinExistence type="predicted"/>
<evidence type="ECO:0000313" key="3">
    <source>
        <dbReference type="Proteomes" id="UP000238701"/>
    </source>
</evidence>
<dbReference type="Proteomes" id="UP000238701">
    <property type="component" value="Unassembled WGS sequence"/>
</dbReference>
<sequence length="70" mass="6977">MKARIATLRREHETNSHNFRDAGVGWLRTGATGADATEAALITAECGPDGGPAGSACGQAPASGQDPAGV</sequence>
<reference evidence="3" key="1">
    <citation type="submission" date="2018-02" db="EMBL/GenBank/DDBJ databases">
        <authorList>
            <person name="Hausmann B."/>
        </authorList>
    </citation>
    <scope>NUCLEOTIDE SEQUENCE [LARGE SCALE GENOMIC DNA]</scope>
    <source>
        <strain evidence="3">Peat soil MAG SbA1</strain>
    </source>
</reference>
<gene>
    <name evidence="2" type="ORF">SBA1_1190009</name>
</gene>
<dbReference type="AlphaFoldDB" id="A0A2U3K1N9"/>